<dbReference type="InterPro" id="IPR027417">
    <property type="entry name" value="P-loop_NTPase"/>
</dbReference>
<evidence type="ECO:0000259" key="1">
    <source>
        <dbReference type="SMART" id="SM00943"/>
    </source>
</evidence>
<dbReference type="Pfam" id="PF09250">
    <property type="entry name" value="Prim-Pol"/>
    <property type="match status" value="1"/>
</dbReference>
<sequence length="695" mass="75508">MIDPVVELHPKVLLDAALKYALRGFRVLPLNGIRAGGCTCGDSDCRSPGKHPLTAHGATEASADEMTIRGWWSKWPTANIGLAMGDAGCVALDVDTRNLGHLSWEALIQANGALPETPTQRSGNGWHYLVRIDAEAVKRCRGKLAQGIDVKANGYIVAEPSIHHSGRRYAWDDGLDLLAGFTPARAPVWLERLLMEPASETGGLSSPNLGNYTLPVQLAEAADALTVLDAEDYHQWIEAGMALHATGLGDLAYQVWVDWSGRSGKFDHKIQRAKWLSFSTKRAAGVTIKTLFSRAQAAGWKNPMSGTSSATPEPEVTSSDLEKQLLNFDSFADPFAVIPHFVDRWIPHNEVTLFAGHGGSGKSYVAMSLAIHVALGRPFCGLDTAAAPVLFFSGEDGAQVILRRFHSLCKALSVAPAELDGKLLLLDASDIDPALHRDARGVTETKLLSALSELVAKRNIGLVVVDNASDTFDDDEIKRARVRQFVRSLRSRISRPGRAVLLLAHVNKVSAISGREAGKEDYSGSTAWHNSVRSRLSLNVEKDEDCLTIEHQKANLGPRAKPVRLRWHDGVPLQDGTFTDAGAAAAAAFVSAERARSNNAAKLILVSMIQDFNNRGETVTTSNTGGFSVWHLLSKRAGFPKSVKTASDLMDLLAELQAQGQIYRAVFRTKDRKMREVFVVGSAPMQPEKEEKEDN</sequence>
<reference evidence="2" key="1">
    <citation type="submission" date="2020-05" db="EMBL/GenBank/DDBJ databases">
        <authorList>
            <person name="Chiriac C."/>
            <person name="Salcher M."/>
            <person name="Ghai R."/>
            <person name="Kavagutti S V."/>
        </authorList>
    </citation>
    <scope>NUCLEOTIDE SEQUENCE</scope>
</reference>
<accession>A0A6J5SK43</accession>
<dbReference type="Pfam" id="PF13481">
    <property type="entry name" value="AAA_25"/>
    <property type="match status" value="1"/>
</dbReference>
<dbReference type="Pfam" id="PF08707">
    <property type="entry name" value="PriCT_2"/>
    <property type="match status" value="1"/>
</dbReference>
<dbReference type="SUPFAM" id="SSF52540">
    <property type="entry name" value="P-loop containing nucleoside triphosphate hydrolases"/>
    <property type="match status" value="1"/>
</dbReference>
<proteinExistence type="predicted"/>
<evidence type="ECO:0000313" key="2">
    <source>
        <dbReference type="EMBL" id="CAB4214931.1"/>
    </source>
</evidence>
<gene>
    <name evidence="2" type="ORF">UFOVP1469_21</name>
    <name evidence="3" type="ORF">UFOVP1556_31</name>
</gene>
<dbReference type="CDD" id="cd04859">
    <property type="entry name" value="Prim_Pol"/>
    <property type="match status" value="1"/>
</dbReference>
<dbReference type="SMART" id="SM00943">
    <property type="entry name" value="Prim-Pol"/>
    <property type="match status" value="1"/>
</dbReference>
<dbReference type="InterPro" id="IPR015330">
    <property type="entry name" value="DNA_primase/pol_bifunc_N"/>
</dbReference>
<dbReference type="EMBL" id="LR798400">
    <property type="protein sequence ID" value="CAB5229311.1"/>
    <property type="molecule type" value="Genomic_DNA"/>
</dbReference>
<dbReference type="InterPro" id="IPR014819">
    <property type="entry name" value="PriCT_2"/>
</dbReference>
<dbReference type="EMBL" id="LR797418">
    <property type="protein sequence ID" value="CAB4214931.1"/>
    <property type="molecule type" value="Genomic_DNA"/>
</dbReference>
<evidence type="ECO:0000313" key="3">
    <source>
        <dbReference type="EMBL" id="CAB5229311.1"/>
    </source>
</evidence>
<protein>
    <submittedName>
        <fullName evidence="2">Prim_Pol domain containing protein</fullName>
    </submittedName>
</protein>
<dbReference type="SUPFAM" id="SSF56747">
    <property type="entry name" value="Prim-pol domain"/>
    <property type="match status" value="1"/>
</dbReference>
<feature type="domain" description="DNA primase/polymerase bifunctional N-terminal" evidence="1">
    <location>
        <begin position="17"/>
        <end position="190"/>
    </location>
</feature>
<dbReference type="GO" id="GO:0016817">
    <property type="term" value="F:hydrolase activity, acting on acid anhydrides"/>
    <property type="evidence" value="ECO:0007669"/>
    <property type="project" value="InterPro"/>
</dbReference>
<name>A0A6J5SK43_9CAUD</name>
<dbReference type="Gene3D" id="3.40.50.300">
    <property type="entry name" value="P-loop containing nucleotide triphosphate hydrolases"/>
    <property type="match status" value="1"/>
</dbReference>
<organism evidence="2">
    <name type="scientific">uncultured Caudovirales phage</name>
    <dbReference type="NCBI Taxonomy" id="2100421"/>
    <lineage>
        <taxon>Viruses</taxon>
        <taxon>Duplodnaviria</taxon>
        <taxon>Heunggongvirae</taxon>
        <taxon>Uroviricota</taxon>
        <taxon>Caudoviricetes</taxon>
        <taxon>Peduoviridae</taxon>
        <taxon>Maltschvirus</taxon>
        <taxon>Maltschvirus maltsch</taxon>
    </lineage>
</organism>